<dbReference type="Gene3D" id="3.30.70.890">
    <property type="entry name" value="GHMP kinase, C-terminal domain"/>
    <property type="match status" value="1"/>
</dbReference>
<dbReference type="InterPro" id="IPR006203">
    <property type="entry name" value="GHMP_knse_ATP-bd_CS"/>
</dbReference>
<dbReference type="Pfam" id="PF00288">
    <property type="entry name" value="GHMP_kinases_N"/>
    <property type="match status" value="1"/>
</dbReference>
<evidence type="ECO:0000313" key="17">
    <source>
        <dbReference type="Proteomes" id="UP000800981"/>
    </source>
</evidence>
<dbReference type="PANTHER" id="PTHR10457:SF7">
    <property type="entry name" value="GALACTOKINASE-RELATED"/>
    <property type="match status" value="1"/>
</dbReference>
<evidence type="ECO:0000313" key="16">
    <source>
        <dbReference type="EMBL" id="NHC15692.1"/>
    </source>
</evidence>
<keyword evidence="4 11" id="KW-0479">Metal-binding</keyword>
<evidence type="ECO:0000256" key="11">
    <source>
        <dbReference type="HAMAP-Rule" id="MF_00246"/>
    </source>
</evidence>
<evidence type="ECO:0000256" key="5">
    <source>
        <dbReference type="ARBA" id="ARBA00022741"/>
    </source>
</evidence>
<feature type="domain" description="Galactokinase N-terminal" evidence="15">
    <location>
        <begin position="5"/>
        <end position="53"/>
    </location>
</feature>
<dbReference type="InterPro" id="IPR019539">
    <property type="entry name" value="GalKase_N"/>
</dbReference>
<comment type="similarity">
    <text evidence="1 11">Belongs to the GHMP kinase family. GalK subfamily.</text>
</comment>
<evidence type="ECO:0000259" key="14">
    <source>
        <dbReference type="Pfam" id="PF08544"/>
    </source>
</evidence>
<comment type="caution">
    <text evidence="16">The sequence shown here is derived from an EMBL/GenBank/DDBJ whole genome shotgun (WGS) entry which is preliminary data.</text>
</comment>
<evidence type="ECO:0000256" key="12">
    <source>
        <dbReference type="NCBIfam" id="TIGR00131"/>
    </source>
</evidence>
<feature type="site" description="Transition state stabilizer" evidence="11">
    <location>
        <position position="23"/>
    </location>
</feature>
<gene>
    <name evidence="11 16" type="primary">galK</name>
    <name evidence="16" type="ORF">G9H71_18070</name>
</gene>
<comment type="pathway">
    <text evidence="11">Carbohydrate metabolism; galactose metabolism.</text>
</comment>
<dbReference type="GO" id="GO:0004335">
    <property type="term" value="F:galactokinase activity"/>
    <property type="evidence" value="ECO:0007669"/>
    <property type="project" value="UniProtKB-EC"/>
</dbReference>
<dbReference type="Proteomes" id="UP000800981">
    <property type="component" value="Unassembled WGS sequence"/>
</dbReference>
<feature type="binding site" evidence="11">
    <location>
        <position position="219"/>
    </location>
    <ligand>
        <name>substrate</name>
    </ligand>
</feature>
<protein>
    <recommendedName>
        <fullName evidence="11 12">Galactokinase</fullName>
        <ecNumber evidence="11 12">2.7.1.6</ecNumber>
    </recommendedName>
    <alternativeName>
        <fullName evidence="11">Galactose kinase</fullName>
    </alternativeName>
</protein>
<feature type="binding site" evidence="11">
    <location>
        <begin position="117"/>
        <end position="123"/>
    </location>
    <ligand>
        <name>ATP</name>
        <dbReference type="ChEBI" id="CHEBI:30616"/>
    </ligand>
</feature>
<sequence length="378" mass="39439">MAAVRFAEVHNSEPEGVWAAPGRVNLIGEHTDYNDGFVLPFALEQSTWVAASRRDDGVLHVESLQADEPVRFEVGELAPGGSGGWARYAAGVVWAMRAAGHEVGGLSLVIDGQVPLGSGLSSSAALECAVGVAANDLYALGLERAELARLAQKAENDFVGAPTGGMDQMASMLCTQGNALFLDNRTREVEQVPLDAPALGVRLLVIDTKVSHAHETGGYGERRAQCEQAAREIGVPMLRDVDLDGLDAALAKVGDEVVRRRARHIVTENARVLDTVAALRRDDLSEVGRLMVASHVSLRDDFEVSSPELDVAVDAAMSAGAIGARMTGGGFGGCAIALVREADVDAVGAAVAKAFAGSGYAEPGLLPAAPSQGARREV</sequence>
<keyword evidence="17" id="KW-1185">Reference proteome</keyword>
<evidence type="ECO:0000256" key="9">
    <source>
        <dbReference type="ARBA" id="ARBA00023144"/>
    </source>
</evidence>
<feature type="domain" description="GHMP kinase N-terminal" evidence="13">
    <location>
        <begin position="88"/>
        <end position="173"/>
    </location>
</feature>
<keyword evidence="2 11" id="KW-0963">Cytoplasm</keyword>
<dbReference type="InterPro" id="IPR019741">
    <property type="entry name" value="Galactokinase_CS"/>
</dbReference>
<dbReference type="Pfam" id="PF08544">
    <property type="entry name" value="GHMP_kinases_C"/>
    <property type="match status" value="1"/>
</dbReference>
<dbReference type="InterPro" id="IPR020568">
    <property type="entry name" value="Ribosomal_Su5_D2-typ_SF"/>
</dbReference>
<dbReference type="PANTHER" id="PTHR10457">
    <property type="entry name" value="MEVALONATE KINASE/GALACTOKINASE"/>
    <property type="match status" value="1"/>
</dbReference>
<keyword evidence="8 11" id="KW-0460">Magnesium</keyword>
<feature type="binding site" evidence="11">
    <location>
        <position position="123"/>
    </location>
    <ligand>
        <name>Mg(2+)</name>
        <dbReference type="ChEBI" id="CHEBI:18420"/>
    </ligand>
</feature>
<dbReference type="SUPFAM" id="SSF55060">
    <property type="entry name" value="GHMP Kinase, C-terminal domain"/>
    <property type="match status" value="1"/>
</dbReference>
<evidence type="ECO:0000256" key="2">
    <source>
        <dbReference type="ARBA" id="ARBA00022490"/>
    </source>
</evidence>
<dbReference type="PRINTS" id="PR00473">
    <property type="entry name" value="GALCTOKINASE"/>
</dbReference>
<dbReference type="InterPro" id="IPR006206">
    <property type="entry name" value="Mevalonate/galactokinase"/>
</dbReference>
<feature type="binding site" evidence="11">
    <location>
        <begin position="29"/>
        <end position="32"/>
    </location>
    <ligand>
        <name>substrate</name>
    </ligand>
</feature>
<name>A0ABX0H1P9_9ACTN</name>
<dbReference type="InterPro" id="IPR014721">
    <property type="entry name" value="Ribsml_uS5_D2-typ_fold_subgr"/>
</dbReference>
<comment type="catalytic activity">
    <reaction evidence="11">
        <text>alpha-D-galactose + ATP = alpha-D-galactose 1-phosphate + ADP + H(+)</text>
        <dbReference type="Rhea" id="RHEA:13553"/>
        <dbReference type="ChEBI" id="CHEBI:15378"/>
        <dbReference type="ChEBI" id="CHEBI:28061"/>
        <dbReference type="ChEBI" id="CHEBI:30616"/>
        <dbReference type="ChEBI" id="CHEBI:58336"/>
        <dbReference type="ChEBI" id="CHEBI:456216"/>
        <dbReference type="EC" id="2.7.1.6"/>
    </reaction>
</comment>
<evidence type="ECO:0000259" key="15">
    <source>
        <dbReference type="Pfam" id="PF10509"/>
    </source>
</evidence>
<evidence type="ECO:0000256" key="7">
    <source>
        <dbReference type="ARBA" id="ARBA00022840"/>
    </source>
</evidence>
<keyword evidence="7 11" id="KW-0067">ATP-binding</keyword>
<comment type="function">
    <text evidence="11">Catalyzes the transfer of the gamma-phosphate of ATP to D-galactose to form alpha-D-galactose-1-phosphate (Gal-1-P).</text>
</comment>
<dbReference type="InterPro" id="IPR006204">
    <property type="entry name" value="GHMP_kinase_N_dom"/>
</dbReference>
<feature type="domain" description="GHMP kinase C-terminal" evidence="14">
    <location>
        <begin position="276"/>
        <end position="356"/>
    </location>
</feature>
<proteinExistence type="inferred from homology"/>
<dbReference type="EC" id="2.7.1.6" evidence="11 12"/>
<dbReference type="InterPro" id="IPR036554">
    <property type="entry name" value="GHMP_kinase_C_sf"/>
</dbReference>
<evidence type="ECO:0000259" key="13">
    <source>
        <dbReference type="Pfam" id="PF00288"/>
    </source>
</evidence>
<dbReference type="PRINTS" id="PR00959">
    <property type="entry name" value="MEVGALKINASE"/>
</dbReference>
<evidence type="ECO:0000256" key="6">
    <source>
        <dbReference type="ARBA" id="ARBA00022777"/>
    </source>
</evidence>
<evidence type="ECO:0000256" key="1">
    <source>
        <dbReference type="ARBA" id="ARBA00006566"/>
    </source>
</evidence>
<dbReference type="InterPro" id="IPR022963">
    <property type="entry name" value="Galactokinase_bac"/>
</dbReference>
<feature type="binding site" evidence="11">
    <location>
        <position position="63"/>
    </location>
    <ligand>
        <name>ATP</name>
        <dbReference type="ChEBI" id="CHEBI:30616"/>
    </ligand>
</feature>
<dbReference type="EMBL" id="JAANNP010000047">
    <property type="protein sequence ID" value="NHC15692.1"/>
    <property type="molecule type" value="Genomic_DNA"/>
</dbReference>
<keyword evidence="6 11" id="KW-0418">Kinase</keyword>
<evidence type="ECO:0000256" key="3">
    <source>
        <dbReference type="ARBA" id="ARBA00022679"/>
    </source>
</evidence>
<evidence type="ECO:0000256" key="8">
    <source>
        <dbReference type="ARBA" id="ARBA00022842"/>
    </source>
</evidence>
<keyword evidence="10 11" id="KW-0119">Carbohydrate metabolism</keyword>
<dbReference type="Gene3D" id="3.30.230.10">
    <property type="match status" value="1"/>
</dbReference>
<dbReference type="PROSITE" id="PS00627">
    <property type="entry name" value="GHMP_KINASES_ATP"/>
    <property type="match status" value="1"/>
</dbReference>
<feature type="active site" description="Proton acceptor" evidence="11">
    <location>
        <position position="167"/>
    </location>
</feature>
<evidence type="ECO:0000256" key="4">
    <source>
        <dbReference type="ARBA" id="ARBA00022723"/>
    </source>
</evidence>
<reference evidence="16 17" key="1">
    <citation type="submission" date="2020-03" db="EMBL/GenBank/DDBJ databases">
        <title>Two novel Motilibacter sp.</title>
        <authorList>
            <person name="Liu S."/>
        </authorList>
    </citation>
    <scope>NUCLEOTIDE SEQUENCE [LARGE SCALE GENOMIC DNA]</scope>
    <source>
        <strain evidence="16 17">E257</strain>
    </source>
</reference>
<dbReference type="NCBIfam" id="TIGR00131">
    <property type="entry name" value="gal_kin"/>
    <property type="match status" value="1"/>
</dbReference>
<dbReference type="HAMAP" id="MF_00246">
    <property type="entry name" value="Galactokinase"/>
    <property type="match status" value="1"/>
</dbReference>
<keyword evidence="9 11" id="KW-0299">Galactose metabolism</keyword>
<dbReference type="InterPro" id="IPR000705">
    <property type="entry name" value="Galactokinase"/>
</dbReference>
<dbReference type="PIRSF" id="PIRSF000530">
    <property type="entry name" value="Galactokinase"/>
    <property type="match status" value="1"/>
</dbReference>
<comment type="subcellular location">
    <subcellularLocation>
        <location evidence="11">Cytoplasm</location>
    </subcellularLocation>
</comment>
<keyword evidence="3 11" id="KW-0808">Transferase</keyword>
<dbReference type="InterPro" id="IPR013750">
    <property type="entry name" value="GHMP_kinase_C_dom"/>
</dbReference>
<evidence type="ECO:0000256" key="10">
    <source>
        <dbReference type="ARBA" id="ARBA00023277"/>
    </source>
</evidence>
<feature type="binding site" evidence="11">
    <location>
        <position position="155"/>
    </location>
    <ligand>
        <name>Mg(2+)</name>
        <dbReference type="ChEBI" id="CHEBI:18420"/>
    </ligand>
</feature>
<keyword evidence="5 11" id="KW-0547">Nucleotide-binding</keyword>
<dbReference type="PROSITE" id="PS00106">
    <property type="entry name" value="GALACTOKINASE"/>
    <property type="match status" value="1"/>
</dbReference>
<organism evidence="16 17">
    <name type="scientific">Motilibacter deserti</name>
    <dbReference type="NCBI Taxonomy" id="2714956"/>
    <lineage>
        <taxon>Bacteria</taxon>
        <taxon>Bacillati</taxon>
        <taxon>Actinomycetota</taxon>
        <taxon>Actinomycetes</taxon>
        <taxon>Motilibacterales</taxon>
        <taxon>Motilibacteraceae</taxon>
        <taxon>Motilibacter</taxon>
    </lineage>
</organism>
<dbReference type="Pfam" id="PF10509">
    <property type="entry name" value="GalKase_gal_bdg"/>
    <property type="match status" value="1"/>
</dbReference>
<accession>A0ABX0H1P9</accession>
<dbReference type="SUPFAM" id="SSF54211">
    <property type="entry name" value="Ribosomal protein S5 domain 2-like"/>
    <property type="match status" value="1"/>
</dbReference>